<evidence type="ECO:0000256" key="6">
    <source>
        <dbReference type="ARBA" id="ARBA00022840"/>
    </source>
</evidence>
<feature type="active site" description="Proton donor" evidence="8">
    <location>
        <position position="40"/>
    </location>
</feature>
<proteinExistence type="inferred from homology"/>
<reference evidence="9 10" key="1">
    <citation type="submission" date="2018-08" db="EMBL/GenBank/DDBJ databases">
        <title>Sequencing the genomes of 1000 actinobacteria strains.</title>
        <authorList>
            <person name="Klenk H.-P."/>
        </authorList>
    </citation>
    <scope>NUCLEOTIDE SEQUENCE [LARGE SCALE GENOMIC DNA]</scope>
    <source>
        <strain evidence="9 10">DSM 22891</strain>
    </source>
</reference>
<feature type="binding site" evidence="8">
    <location>
        <begin position="191"/>
        <end position="194"/>
    </location>
    <ligand>
        <name>ATP</name>
        <dbReference type="ChEBI" id="CHEBI:30616"/>
    </ligand>
</feature>
<comment type="miscellaneous">
    <text evidence="8">The reaction proceeds by a bi uni uni bi ping pong mechanism.</text>
</comment>
<dbReference type="HAMAP" id="MF_00158">
    <property type="entry name" value="PanC"/>
    <property type="match status" value="1"/>
</dbReference>
<evidence type="ECO:0000256" key="4">
    <source>
        <dbReference type="ARBA" id="ARBA00022655"/>
    </source>
</evidence>
<evidence type="ECO:0000313" key="9">
    <source>
        <dbReference type="EMBL" id="REF35289.1"/>
    </source>
</evidence>
<feature type="binding site" evidence="8">
    <location>
        <position position="64"/>
    </location>
    <ligand>
        <name>beta-alanine</name>
        <dbReference type="ChEBI" id="CHEBI:57966"/>
    </ligand>
</feature>
<dbReference type="NCBIfam" id="TIGR00018">
    <property type="entry name" value="panC"/>
    <property type="match status" value="1"/>
</dbReference>
<comment type="caution">
    <text evidence="9">The sequence shown here is derived from an EMBL/GenBank/DDBJ whole genome shotgun (WGS) entry which is preliminary data.</text>
</comment>
<dbReference type="Pfam" id="PF02569">
    <property type="entry name" value="Pantoate_ligase"/>
    <property type="match status" value="1"/>
</dbReference>
<keyword evidence="10" id="KW-1185">Reference proteome</keyword>
<evidence type="ECO:0000256" key="8">
    <source>
        <dbReference type="HAMAP-Rule" id="MF_00158"/>
    </source>
</evidence>
<sequence length="311" mass="33473">MNRPTVVRTRDELRNVLAPARRAGRTIGLVPTMGALHDGHLSLLRAARQRCDVVVMSLFVNPMQFGPQEDFASYPRDEERDVALAGQVGVDVVYAPDAAHVYPPDFATFVEVGGGLTDVLCGDPGRRGPSHFRGVTTVVAKLFNAVEPDVAFFGQKDAQQAIVIQRMVRDLEFNIEIVVLPTVREPDGLAMSSRNAYLSPDDRVRARALNQALTKVLEVAKAGETSTERALAEARAVLAEAGIEPEYLEARDAENLTPVTRFGPRPVLVAVAARVGRARLIDNVVVDATPANEPMAASVDTTGGAPCVGRC</sequence>
<evidence type="ECO:0000256" key="2">
    <source>
        <dbReference type="ARBA" id="ARBA00009256"/>
    </source>
</evidence>
<feature type="binding site" evidence="8">
    <location>
        <position position="183"/>
    </location>
    <ligand>
        <name>ATP</name>
        <dbReference type="ChEBI" id="CHEBI:30616"/>
    </ligand>
</feature>
<feature type="binding site" evidence="8">
    <location>
        <begin position="33"/>
        <end position="40"/>
    </location>
    <ligand>
        <name>ATP</name>
        <dbReference type="ChEBI" id="CHEBI:30616"/>
    </ligand>
</feature>
<organism evidence="9 10">
    <name type="scientific">Thermasporomyces composti</name>
    <dbReference type="NCBI Taxonomy" id="696763"/>
    <lineage>
        <taxon>Bacteria</taxon>
        <taxon>Bacillati</taxon>
        <taxon>Actinomycetota</taxon>
        <taxon>Actinomycetes</taxon>
        <taxon>Propionibacteriales</taxon>
        <taxon>Nocardioidaceae</taxon>
        <taxon>Thermasporomyces</taxon>
    </lineage>
</organism>
<feature type="binding site" evidence="8">
    <location>
        <begin position="154"/>
        <end position="157"/>
    </location>
    <ligand>
        <name>ATP</name>
        <dbReference type="ChEBI" id="CHEBI:30616"/>
    </ligand>
</feature>
<dbReference type="GO" id="GO:0005524">
    <property type="term" value="F:ATP binding"/>
    <property type="evidence" value="ECO:0007669"/>
    <property type="project" value="UniProtKB-KW"/>
</dbReference>
<feature type="binding site" evidence="8">
    <location>
        <position position="160"/>
    </location>
    <ligand>
        <name>(R)-pantoate</name>
        <dbReference type="ChEBI" id="CHEBI:15980"/>
    </ligand>
</feature>
<dbReference type="CDD" id="cd00560">
    <property type="entry name" value="PanC"/>
    <property type="match status" value="1"/>
</dbReference>
<dbReference type="InterPro" id="IPR014729">
    <property type="entry name" value="Rossmann-like_a/b/a_fold"/>
</dbReference>
<dbReference type="UniPathway" id="UPA00028">
    <property type="reaction ID" value="UER00005"/>
</dbReference>
<dbReference type="PANTHER" id="PTHR21299:SF1">
    <property type="entry name" value="PANTOATE--BETA-ALANINE LIGASE"/>
    <property type="match status" value="1"/>
</dbReference>
<evidence type="ECO:0000256" key="5">
    <source>
        <dbReference type="ARBA" id="ARBA00022741"/>
    </source>
</evidence>
<evidence type="ECO:0000313" key="10">
    <source>
        <dbReference type="Proteomes" id="UP000256485"/>
    </source>
</evidence>
<comment type="pathway">
    <text evidence="1 8">Cofactor biosynthesis; (R)-pantothenate biosynthesis; (R)-pantothenate from (R)-pantoate and beta-alanine: step 1/1.</text>
</comment>
<comment type="function">
    <text evidence="8">Catalyzes the condensation of pantoate with beta-alanine in an ATP-dependent reaction via a pantoyl-adenylate intermediate.</text>
</comment>
<dbReference type="SUPFAM" id="SSF52374">
    <property type="entry name" value="Nucleotidylyl transferase"/>
    <property type="match status" value="1"/>
</dbReference>
<dbReference type="GO" id="GO:0004592">
    <property type="term" value="F:pantoate-beta-alanine ligase activity"/>
    <property type="evidence" value="ECO:0007669"/>
    <property type="project" value="UniProtKB-UniRule"/>
</dbReference>
<evidence type="ECO:0000256" key="1">
    <source>
        <dbReference type="ARBA" id="ARBA00004990"/>
    </source>
</evidence>
<dbReference type="FunFam" id="3.40.50.620:FF:000013">
    <property type="entry name" value="Pantothenate synthetase"/>
    <property type="match status" value="1"/>
</dbReference>
<dbReference type="OrthoDB" id="9773087at2"/>
<keyword evidence="8" id="KW-0963">Cytoplasm</keyword>
<dbReference type="PANTHER" id="PTHR21299">
    <property type="entry name" value="CYTIDYLATE KINASE/PANTOATE-BETA-ALANINE LIGASE"/>
    <property type="match status" value="1"/>
</dbReference>
<feature type="binding site" evidence="8">
    <location>
        <position position="64"/>
    </location>
    <ligand>
        <name>(R)-pantoate</name>
        <dbReference type="ChEBI" id="CHEBI:15980"/>
    </ligand>
</feature>
<dbReference type="Gene3D" id="3.30.1300.10">
    <property type="entry name" value="Pantoate-beta-alanine ligase, C-terminal domain"/>
    <property type="match status" value="1"/>
</dbReference>
<name>A0A3D9V1F1_THECX</name>
<comment type="subcellular location">
    <subcellularLocation>
        <location evidence="8">Cytoplasm</location>
    </subcellularLocation>
</comment>
<dbReference type="InterPro" id="IPR042176">
    <property type="entry name" value="Pantoate_ligase_C"/>
</dbReference>
<comment type="subunit">
    <text evidence="8">Homodimer.</text>
</comment>
<protein>
    <recommendedName>
        <fullName evidence="8">Pantothenate synthetase</fullName>
        <shortName evidence="8">PS</shortName>
        <ecNumber evidence="8">6.3.2.1</ecNumber>
    </recommendedName>
    <alternativeName>
        <fullName evidence="8">Pantoate--beta-alanine ligase</fullName>
    </alternativeName>
    <alternativeName>
        <fullName evidence="8">Pantoate-activating enzyme</fullName>
    </alternativeName>
</protein>
<accession>A0A3D9V1F1</accession>
<dbReference type="AlphaFoldDB" id="A0A3D9V1F1"/>
<dbReference type="EC" id="6.3.2.1" evidence="8"/>
<keyword evidence="5 8" id="KW-0547">Nucleotide-binding</keyword>
<dbReference type="GO" id="GO:0015940">
    <property type="term" value="P:pantothenate biosynthetic process"/>
    <property type="evidence" value="ECO:0007669"/>
    <property type="project" value="UniProtKB-UniRule"/>
</dbReference>
<keyword evidence="4 8" id="KW-0566">Pantothenate biosynthesis</keyword>
<keyword evidence="3 8" id="KW-0436">Ligase</keyword>
<dbReference type="GO" id="GO:0005829">
    <property type="term" value="C:cytosol"/>
    <property type="evidence" value="ECO:0007669"/>
    <property type="project" value="TreeGrafter"/>
</dbReference>
<evidence type="ECO:0000256" key="7">
    <source>
        <dbReference type="ARBA" id="ARBA00048258"/>
    </source>
</evidence>
<evidence type="ECO:0000256" key="3">
    <source>
        <dbReference type="ARBA" id="ARBA00022598"/>
    </source>
</evidence>
<comment type="similarity">
    <text evidence="2 8">Belongs to the pantothenate synthetase family.</text>
</comment>
<dbReference type="Gene3D" id="3.40.50.620">
    <property type="entry name" value="HUPs"/>
    <property type="match status" value="1"/>
</dbReference>
<dbReference type="EMBL" id="QTUC01000001">
    <property type="protein sequence ID" value="REF35289.1"/>
    <property type="molecule type" value="Genomic_DNA"/>
</dbReference>
<keyword evidence="6 8" id="KW-0067">ATP-binding</keyword>
<dbReference type="RefSeq" id="WP_115851790.1">
    <property type="nucleotide sequence ID" value="NZ_QTUC01000001.1"/>
</dbReference>
<dbReference type="Proteomes" id="UP000256485">
    <property type="component" value="Unassembled WGS sequence"/>
</dbReference>
<dbReference type="InterPro" id="IPR003721">
    <property type="entry name" value="Pantoate_ligase"/>
</dbReference>
<gene>
    <name evidence="8" type="primary">panC</name>
    <name evidence="9" type="ORF">DFJ64_0663</name>
</gene>
<comment type="catalytic activity">
    <reaction evidence="7 8">
        <text>(R)-pantoate + beta-alanine + ATP = (R)-pantothenate + AMP + diphosphate + H(+)</text>
        <dbReference type="Rhea" id="RHEA:10912"/>
        <dbReference type="ChEBI" id="CHEBI:15378"/>
        <dbReference type="ChEBI" id="CHEBI:15980"/>
        <dbReference type="ChEBI" id="CHEBI:29032"/>
        <dbReference type="ChEBI" id="CHEBI:30616"/>
        <dbReference type="ChEBI" id="CHEBI:33019"/>
        <dbReference type="ChEBI" id="CHEBI:57966"/>
        <dbReference type="ChEBI" id="CHEBI:456215"/>
        <dbReference type="EC" id="6.3.2.1"/>
    </reaction>
</comment>